<dbReference type="Pfam" id="PF21688">
    <property type="entry name" value="FAD-depend_C"/>
    <property type="match status" value="1"/>
</dbReference>
<dbReference type="Gene3D" id="3.30.70.2700">
    <property type="match status" value="1"/>
</dbReference>
<name>A0A4Q7LL07_9BURK</name>
<dbReference type="GO" id="GO:0016491">
    <property type="term" value="F:oxidoreductase activity"/>
    <property type="evidence" value="ECO:0007669"/>
    <property type="project" value="InterPro"/>
</dbReference>
<dbReference type="InterPro" id="IPR036188">
    <property type="entry name" value="FAD/NAD-bd_sf"/>
</dbReference>
<dbReference type="AlphaFoldDB" id="A0A4Q7LL07"/>
<reference evidence="3 4" key="1">
    <citation type="submission" date="2019-02" db="EMBL/GenBank/DDBJ databases">
        <title>Genomic Encyclopedia of Type Strains, Phase IV (KMG-IV): sequencing the most valuable type-strain genomes for metagenomic binning, comparative biology and taxonomic classification.</title>
        <authorList>
            <person name="Goeker M."/>
        </authorList>
    </citation>
    <scope>NUCLEOTIDE SEQUENCE [LARGE SCALE GENOMIC DNA]</scope>
    <source>
        <strain evidence="3 4">DSM 10617</strain>
    </source>
</reference>
<dbReference type="PANTHER" id="PTHR42842:SF3">
    <property type="entry name" value="FAD_NAD(P)-BINDING OXIDOREDUCTASE FAMILY PROTEIN"/>
    <property type="match status" value="1"/>
</dbReference>
<evidence type="ECO:0000313" key="3">
    <source>
        <dbReference type="EMBL" id="RZS54527.1"/>
    </source>
</evidence>
<feature type="domain" description="FAD-dependent protein C-terminal" evidence="2">
    <location>
        <begin position="298"/>
        <end position="509"/>
    </location>
</feature>
<sequence>MIRITELRLPLNHAEPALRAAIVARLGLARDTDLAAFSVFKRAYDARKKTAILLIYTVDCTLAEGLDEAATLARFAADPHVKVSPDTGYHFLGHAPVDFGSGDGRLRPLVIGFGPCGLFAALILAQMGLRPIVLERGKVVRERTQDTWGLWRRQQLEPESNVQFGEGGAGTFSDGKLWSQISDPRHLTRKVLTEFVKAGAPDEILYVSKPHIGTFRLVSMIEKMRAEIEALGGEIRFRQRVTDLQVETAADGARQVRGVTLESGEQIRADHVVLALGHSARDTFTMLHGRGVAMEAKPFSVGFRIEHPQGVIDRARFGPNAGHPILGAADYKLVHHAGNGRSVYSFCMCPGGTVVAATSEPLRVVTNGMSQYSRNERNANAGIVVGINPQDYRQDGRSDGPVSPLDGMAFQRHWESRAYELGGGGYIAPGQLVGDFIANPRKGRRGQDFGDVMPSYKPGVNLTDLSEPGRESLPTYVLDAIREALPAFERQIHGFSMHDAVLTGVETRTSSPLRINRGRDHQSLNTRGLYPAGEGAGYAGGIMSAGVDGIEVAESVARSILGLATLPDRR</sequence>
<feature type="domain" description="Amine oxidase" evidence="1">
    <location>
        <begin position="219"/>
        <end position="280"/>
    </location>
</feature>
<accession>A0A4Q7LL07</accession>
<dbReference type="Gene3D" id="3.50.50.60">
    <property type="entry name" value="FAD/NAD(P)-binding domain"/>
    <property type="match status" value="2"/>
</dbReference>
<dbReference type="InterPro" id="IPR049516">
    <property type="entry name" value="FAD-depend_C"/>
</dbReference>
<dbReference type="Proteomes" id="UP000293433">
    <property type="component" value="Unassembled WGS sequence"/>
</dbReference>
<evidence type="ECO:0000259" key="2">
    <source>
        <dbReference type="Pfam" id="PF21688"/>
    </source>
</evidence>
<dbReference type="RefSeq" id="WP_130481872.1">
    <property type="nucleotide sequence ID" value="NZ_SGWV01000009.1"/>
</dbReference>
<evidence type="ECO:0000259" key="1">
    <source>
        <dbReference type="Pfam" id="PF01593"/>
    </source>
</evidence>
<dbReference type="PIRSF" id="PIRSF038984">
    <property type="entry name" value="FAD_binding_protein"/>
    <property type="match status" value="1"/>
</dbReference>
<proteinExistence type="predicted"/>
<organism evidence="3 4">
    <name type="scientific">Sphaerotilus mobilis</name>
    <dbReference type="NCBI Taxonomy" id="47994"/>
    <lineage>
        <taxon>Bacteria</taxon>
        <taxon>Pseudomonadati</taxon>
        <taxon>Pseudomonadota</taxon>
        <taxon>Betaproteobacteria</taxon>
        <taxon>Burkholderiales</taxon>
        <taxon>Sphaerotilaceae</taxon>
        <taxon>Sphaerotilus</taxon>
    </lineage>
</organism>
<protein>
    <submittedName>
        <fullName evidence="3">Uncharacterized protein</fullName>
    </submittedName>
</protein>
<dbReference type="EMBL" id="SGWV01000009">
    <property type="protein sequence ID" value="RZS54527.1"/>
    <property type="molecule type" value="Genomic_DNA"/>
</dbReference>
<dbReference type="InterPro" id="IPR002937">
    <property type="entry name" value="Amino_oxidase"/>
</dbReference>
<dbReference type="PANTHER" id="PTHR42842">
    <property type="entry name" value="FAD/NAD(P)-BINDING OXIDOREDUCTASE"/>
    <property type="match status" value="1"/>
</dbReference>
<dbReference type="InterPro" id="IPR028348">
    <property type="entry name" value="FAD-binding_protein"/>
</dbReference>
<gene>
    <name evidence="3" type="ORF">EV685_2004</name>
</gene>
<keyword evidence="4" id="KW-1185">Reference proteome</keyword>
<dbReference type="OrthoDB" id="9772594at2"/>
<dbReference type="SUPFAM" id="SSF51905">
    <property type="entry name" value="FAD/NAD(P)-binding domain"/>
    <property type="match status" value="1"/>
</dbReference>
<evidence type="ECO:0000313" key="4">
    <source>
        <dbReference type="Proteomes" id="UP000293433"/>
    </source>
</evidence>
<comment type="caution">
    <text evidence="3">The sequence shown here is derived from an EMBL/GenBank/DDBJ whole genome shotgun (WGS) entry which is preliminary data.</text>
</comment>
<dbReference type="Pfam" id="PF01593">
    <property type="entry name" value="Amino_oxidase"/>
    <property type="match status" value="1"/>
</dbReference>